<evidence type="ECO:0000256" key="1">
    <source>
        <dbReference type="SAM" id="MobiDB-lite"/>
    </source>
</evidence>
<comment type="caution">
    <text evidence="2">The sequence shown here is derived from an EMBL/GenBank/DDBJ whole genome shotgun (WGS) entry which is preliminary data.</text>
</comment>
<proteinExistence type="predicted"/>
<dbReference type="OrthoDB" id="65624at2"/>
<gene>
    <name evidence="2" type="ORF">E0H26_08710</name>
</gene>
<protein>
    <recommendedName>
        <fullName evidence="4">Class I SAM-dependent methyltransferase</fullName>
    </recommendedName>
</protein>
<accession>A0A4R0GS12</accession>
<evidence type="ECO:0008006" key="4">
    <source>
        <dbReference type="Google" id="ProtNLM"/>
    </source>
</evidence>
<reference evidence="2 3" key="1">
    <citation type="submission" date="2019-02" db="EMBL/GenBank/DDBJ databases">
        <title>Jishengella sp. nov., isolated from a root of Zingiber montanum.</title>
        <authorList>
            <person name="Kuncharoen N."/>
            <person name="Kudo T."/>
            <person name="Masahiro Y."/>
            <person name="Ohkuma M."/>
            <person name="Tanasupawat S."/>
        </authorList>
    </citation>
    <scope>NUCLEOTIDE SEQUENCE [LARGE SCALE GENOMIC DNA]</scope>
    <source>
        <strain evidence="2 3">PLAI 1-1</strain>
    </source>
</reference>
<dbReference type="AlphaFoldDB" id="A0A4R0GS12"/>
<evidence type="ECO:0000313" key="2">
    <source>
        <dbReference type="EMBL" id="TCB98451.1"/>
    </source>
</evidence>
<evidence type="ECO:0000313" key="3">
    <source>
        <dbReference type="Proteomes" id="UP000292274"/>
    </source>
</evidence>
<dbReference type="EMBL" id="SJJR01000004">
    <property type="protein sequence ID" value="TCB98451.1"/>
    <property type="molecule type" value="Genomic_DNA"/>
</dbReference>
<name>A0A4R0GS12_9ACTN</name>
<organism evidence="2 3">
    <name type="scientific">Micromonospora zingiberis</name>
    <dbReference type="NCBI Taxonomy" id="2053011"/>
    <lineage>
        <taxon>Bacteria</taxon>
        <taxon>Bacillati</taxon>
        <taxon>Actinomycetota</taxon>
        <taxon>Actinomycetes</taxon>
        <taxon>Micromonosporales</taxon>
        <taxon>Micromonosporaceae</taxon>
        <taxon>Micromonospora</taxon>
    </lineage>
</organism>
<keyword evidence="3" id="KW-1185">Reference proteome</keyword>
<dbReference type="Proteomes" id="UP000292274">
    <property type="component" value="Unassembled WGS sequence"/>
</dbReference>
<sequence>MTTFFARIEVRRALVAGLAGRVIEVGAGNGRMFPHYRAGHRHGDHLRWLRRRATAPVPLSRNRPGRAGGPAHRGSRAESGGPGSALTGQPSPAPSGTGRRGQPFA</sequence>
<feature type="region of interest" description="Disordered" evidence="1">
    <location>
        <begin position="51"/>
        <end position="105"/>
    </location>
</feature>